<dbReference type="SUPFAM" id="SSF56784">
    <property type="entry name" value="HAD-like"/>
    <property type="match status" value="1"/>
</dbReference>
<dbReference type="Pfam" id="PF12710">
    <property type="entry name" value="HAD"/>
    <property type="match status" value="1"/>
</dbReference>
<reference evidence="12 13" key="2">
    <citation type="submission" date="2017-08" db="EMBL/GenBank/DDBJ databases">
        <authorList>
            <person name="de Groot N.N."/>
        </authorList>
    </citation>
    <scope>NUCLEOTIDE SEQUENCE [LARGE SCALE GENOMIC DNA]</scope>
    <source>
        <strain evidence="12">Orrdi1</strain>
    </source>
</reference>
<evidence type="ECO:0000256" key="7">
    <source>
        <dbReference type="ARBA" id="ARBA00022842"/>
    </source>
</evidence>
<dbReference type="PANTHER" id="PTHR43344">
    <property type="entry name" value="PHOSPHOSERINE PHOSPHATASE"/>
    <property type="match status" value="1"/>
</dbReference>
<dbReference type="RefSeq" id="WP_067755310.1">
    <property type="nucleotide sequence ID" value="NZ_LT907988.1"/>
</dbReference>
<evidence type="ECO:0000313" key="12">
    <source>
        <dbReference type="EMBL" id="SOE47809.1"/>
    </source>
</evidence>
<dbReference type="EC" id="3.1.3.15" evidence="3"/>
<comment type="catalytic activity">
    <reaction evidence="9">
        <text>L-histidinol phosphate + H2O = L-histidinol + phosphate</text>
        <dbReference type="Rhea" id="RHEA:14465"/>
        <dbReference type="ChEBI" id="CHEBI:15377"/>
        <dbReference type="ChEBI" id="CHEBI:43474"/>
        <dbReference type="ChEBI" id="CHEBI:57699"/>
        <dbReference type="ChEBI" id="CHEBI:57980"/>
        <dbReference type="EC" id="3.1.3.15"/>
    </reaction>
    <physiologicalReaction direction="left-to-right" evidence="9">
        <dbReference type="Rhea" id="RHEA:14466"/>
    </physiologicalReaction>
</comment>
<dbReference type="NCBIfam" id="TIGR01488">
    <property type="entry name" value="HAD-SF-IB"/>
    <property type="match status" value="1"/>
</dbReference>
<dbReference type="Proteomes" id="UP000078558">
    <property type="component" value="Chromosome I"/>
</dbReference>
<comment type="function">
    <text evidence="10">Catalyzes the dephosphorylation of histidinol-phosphate to histidinol, the direct precursor of histidine.</text>
</comment>
<dbReference type="PANTHER" id="PTHR43344:SF13">
    <property type="entry name" value="PHOSPHATASE RV3661-RELATED"/>
    <property type="match status" value="1"/>
</dbReference>
<dbReference type="OrthoDB" id="9784466at2"/>
<dbReference type="EMBL" id="FLRC01000026">
    <property type="protein sequence ID" value="SBT26117.1"/>
    <property type="molecule type" value="Genomic_DNA"/>
</dbReference>
<evidence type="ECO:0000256" key="8">
    <source>
        <dbReference type="ARBA" id="ARBA00033209"/>
    </source>
</evidence>
<keyword evidence="6 11" id="KW-0378">Hydrolase</keyword>
<evidence type="ECO:0000313" key="13">
    <source>
        <dbReference type="Proteomes" id="UP000078558"/>
    </source>
</evidence>
<evidence type="ECO:0000313" key="11">
    <source>
        <dbReference type="EMBL" id="SBT26117.1"/>
    </source>
</evidence>
<dbReference type="NCBIfam" id="TIGR01490">
    <property type="entry name" value="HAD-SF-IB-hyp1"/>
    <property type="match status" value="1"/>
</dbReference>
<dbReference type="CDD" id="cd02612">
    <property type="entry name" value="HAD_PGPPase"/>
    <property type="match status" value="1"/>
</dbReference>
<comment type="pathway">
    <text evidence="1">Amino-acid biosynthesis; L-histidine biosynthesis; L-histidine from 5-phospho-alpha-D-ribose 1-diphosphate: step 8/9.</text>
</comment>
<dbReference type="GO" id="GO:0004401">
    <property type="term" value="F:histidinol-phosphatase activity"/>
    <property type="evidence" value="ECO:0007669"/>
    <property type="project" value="UniProtKB-EC"/>
</dbReference>
<dbReference type="KEGG" id="odi:ODI_R1054"/>
<dbReference type="AlphaFoldDB" id="A0A1C3K423"/>
<dbReference type="GO" id="GO:0046872">
    <property type="term" value="F:metal ion binding"/>
    <property type="evidence" value="ECO:0007669"/>
    <property type="project" value="UniProtKB-KW"/>
</dbReference>
<evidence type="ECO:0000256" key="5">
    <source>
        <dbReference type="ARBA" id="ARBA00022723"/>
    </source>
</evidence>
<organism evidence="11 13">
    <name type="scientific">Orrella dioscoreae</name>
    <dbReference type="NCBI Taxonomy" id="1851544"/>
    <lineage>
        <taxon>Bacteria</taxon>
        <taxon>Pseudomonadati</taxon>
        <taxon>Pseudomonadota</taxon>
        <taxon>Betaproteobacteria</taxon>
        <taxon>Burkholderiales</taxon>
        <taxon>Alcaligenaceae</taxon>
        <taxon>Orrella</taxon>
    </lineage>
</organism>
<dbReference type="InterPro" id="IPR036412">
    <property type="entry name" value="HAD-like_sf"/>
</dbReference>
<protein>
    <recommendedName>
        <fullName evidence="4">Histidinol-phosphatase</fullName>
        <ecNumber evidence="3">3.1.3.15</ecNumber>
    </recommendedName>
    <alternativeName>
        <fullName evidence="8">Histidinol-phosphate phosphatase</fullName>
    </alternativeName>
</protein>
<sequence length="234" mass="25757">MTTLPARIALFDLDHTLLPLDSDYQWADYLARTGRAGDPQVARQRNEDLMVRYNEGRLTAEQAAEFMLGLLAAHTPFDLATWHESFMAEVVRPAIQPQALALVDQHLAAGDLVAIVTATNTFVTAPIARAFGVPTLIGTEPQFVNGRYTGRIDGTPSFKEGKVTRVAAWLETLGTRLDAFETSYFYSDSVNDLPLLEVVTHPVAANPSPALREIALSRGWTVLDLFSELEDLKS</sequence>
<dbReference type="EMBL" id="LT907988">
    <property type="protein sequence ID" value="SOE47809.1"/>
    <property type="molecule type" value="Genomic_DNA"/>
</dbReference>
<evidence type="ECO:0000256" key="10">
    <source>
        <dbReference type="ARBA" id="ARBA00053547"/>
    </source>
</evidence>
<keyword evidence="13" id="KW-1185">Reference proteome</keyword>
<evidence type="ECO:0000256" key="4">
    <source>
        <dbReference type="ARBA" id="ARBA00021697"/>
    </source>
</evidence>
<name>A0A1C3K423_9BURK</name>
<evidence type="ECO:0000256" key="9">
    <source>
        <dbReference type="ARBA" id="ARBA00052092"/>
    </source>
</evidence>
<proteinExistence type="inferred from homology"/>
<accession>A0A1C3K423</accession>
<dbReference type="InterPro" id="IPR006385">
    <property type="entry name" value="HAD_hydro_SerB1"/>
</dbReference>
<dbReference type="FunFam" id="3.40.50.1000:FF:000025">
    <property type="entry name" value="HAD hydrolase, family IB"/>
    <property type="match status" value="1"/>
</dbReference>
<comment type="similarity">
    <text evidence="2">Belongs to the HAD-like hydrolase superfamily. SerB family.</text>
</comment>
<dbReference type="STRING" id="1851544.ODI_00037"/>
<keyword evidence="5" id="KW-0479">Metal-binding</keyword>
<keyword evidence="7" id="KW-0460">Magnesium</keyword>
<evidence type="ECO:0000256" key="1">
    <source>
        <dbReference type="ARBA" id="ARBA00004970"/>
    </source>
</evidence>
<evidence type="ECO:0000256" key="3">
    <source>
        <dbReference type="ARBA" id="ARBA00013085"/>
    </source>
</evidence>
<dbReference type="InterPro" id="IPR050582">
    <property type="entry name" value="HAD-like_SerB"/>
</dbReference>
<evidence type="ECO:0000256" key="6">
    <source>
        <dbReference type="ARBA" id="ARBA00022801"/>
    </source>
</evidence>
<dbReference type="Gene3D" id="1.20.1440.100">
    <property type="entry name" value="SG protein - dephosphorylation function"/>
    <property type="match status" value="1"/>
</dbReference>
<dbReference type="Gene3D" id="3.40.50.1000">
    <property type="entry name" value="HAD superfamily/HAD-like"/>
    <property type="match status" value="1"/>
</dbReference>
<reference evidence="11 13" key="1">
    <citation type="submission" date="2016-06" db="EMBL/GenBank/DDBJ databases">
        <authorList>
            <person name="Kjaerup R.B."/>
            <person name="Dalgaard T.S."/>
            <person name="Juul-Madsen H.R."/>
        </authorList>
    </citation>
    <scope>NUCLEOTIDE SEQUENCE [LARGE SCALE GENOMIC DNA]</scope>
    <source>
        <strain evidence="11">Orrdi1</strain>
    </source>
</reference>
<dbReference type="InterPro" id="IPR023214">
    <property type="entry name" value="HAD_sf"/>
</dbReference>
<evidence type="ECO:0000256" key="2">
    <source>
        <dbReference type="ARBA" id="ARBA00009184"/>
    </source>
</evidence>
<gene>
    <name evidence="11" type="ORF">ODI_00037</name>
    <name evidence="12" type="ORF">ODI_R1054</name>
</gene>